<keyword evidence="4" id="KW-1185">Reference proteome</keyword>
<dbReference type="PANTHER" id="PTHR38697">
    <property type="entry name" value="NUCLEAR PORE COMPLEX PROTEIN SIMILAR TO S. CEREVISIAE NUP2 (EUROFUNG)"/>
    <property type="match status" value="1"/>
</dbReference>
<feature type="compositionally biased region" description="Acidic residues" evidence="1">
    <location>
        <begin position="478"/>
        <end position="500"/>
    </location>
</feature>
<dbReference type="EMBL" id="SRPY01000685">
    <property type="protein sequence ID" value="KAG5919204.1"/>
    <property type="molecule type" value="Genomic_DNA"/>
</dbReference>
<organism evidence="3 4">
    <name type="scientific">Claviceps africana</name>
    <dbReference type="NCBI Taxonomy" id="83212"/>
    <lineage>
        <taxon>Eukaryota</taxon>
        <taxon>Fungi</taxon>
        <taxon>Dikarya</taxon>
        <taxon>Ascomycota</taxon>
        <taxon>Pezizomycotina</taxon>
        <taxon>Sordariomycetes</taxon>
        <taxon>Hypocreomycetidae</taxon>
        <taxon>Hypocreales</taxon>
        <taxon>Clavicipitaceae</taxon>
        <taxon>Claviceps</taxon>
    </lineage>
</organism>
<dbReference type="Proteomes" id="UP000811619">
    <property type="component" value="Unassembled WGS sequence"/>
</dbReference>
<dbReference type="InterPro" id="IPR000156">
    <property type="entry name" value="Ran_bind_dom"/>
</dbReference>
<dbReference type="CDD" id="cd13170">
    <property type="entry name" value="RanBD_NUP50"/>
    <property type="match status" value="1"/>
</dbReference>
<feature type="region of interest" description="Disordered" evidence="1">
    <location>
        <begin position="1"/>
        <end position="47"/>
    </location>
</feature>
<feature type="compositionally biased region" description="Acidic residues" evidence="1">
    <location>
        <begin position="430"/>
        <end position="444"/>
    </location>
</feature>
<feature type="compositionally biased region" description="Basic and acidic residues" evidence="1">
    <location>
        <begin position="1070"/>
        <end position="1086"/>
    </location>
</feature>
<evidence type="ECO:0000313" key="4">
    <source>
        <dbReference type="Proteomes" id="UP000811619"/>
    </source>
</evidence>
<feature type="compositionally biased region" description="Low complexity" evidence="1">
    <location>
        <begin position="418"/>
        <end position="429"/>
    </location>
</feature>
<evidence type="ECO:0000259" key="2">
    <source>
        <dbReference type="PROSITE" id="PS50196"/>
    </source>
</evidence>
<feature type="compositionally biased region" description="Polar residues" evidence="1">
    <location>
        <begin position="615"/>
        <end position="636"/>
    </location>
</feature>
<dbReference type="PROSITE" id="PS50196">
    <property type="entry name" value="RANBD1"/>
    <property type="match status" value="1"/>
</dbReference>
<comment type="caution">
    <text evidence="3">The sequence shown here is derived from an EMBL/GenBank/DDBJ whole genome shotgun (WGS) entry which is preliminary data.</text>
</comment>
<feature type="compositionally biased region" description="Low complexity" evidence="1">
    <location>
        <begin position="641"/>
        <end position="656"/>
    </location>
</feature>
<feature type="compositionally biased region" description="Polar residues" evidence="1">
    <location>
        <begin position="819"/>
        <end position="833"/>
    </location>
</feature>
<feature type="compositionally biased region" description="Low complexity" evidence="1">
    <location>
        <begin position="543"/>
        <end position="556"/>
    </location>
</feature>
<gene>
    <name evidence="3" type="ORF">E4U42_006583</name>
</gene>
<accession>A0A8K0NEX3</accession>
<protein>
    <recommendedName>
        <fullName evidence="2">RanBD1 domain-containing protein</fullName>
    </recommendedName>
</protein>
<feature type="region of interest" description="Disordered" evidence="1">
    <location>
        <begin position="1112"/>
        <end position="1140"/>
    </location>
</feature>
<feature type="compositionally biased region" description="Polar residues" evidence="1">
    <location>
        <begin position="657"/>
        <end position="673"/>
    </location>
</feature>
<dbReference type="Gene3D" id="2.30.29.30">
    <property type="entry name" value="Pleckstrin-homology domain (PH domain)/Phosphotyrosine-binding domain (PTB)"/>
    <property type="match status" value="1"/>
</dbReference>
<feature type="compositionally biased region" description="Low complexity" evidence="1">
    <location>
        <begin position="786"/>
        <end position="797"/>
    </location>
</feature>
<reference evidence="3" key="1">
    <citation type="journal article" date="2020" name="bioRxiv">
        <title>Whole genome comparisons of ergot fungi reveals the divergence and evolution of species within the genus Claviceps are the result of varying mechanisms driving genome evolution and host range expansion.</title>
        <authorList>
            <person name="Wyka S.A."/>
            <person name="Mondo S.J."/>
            <person name="Liu M."/>
            <person name="Dettman J."/>
            <person name="Nalam V."/>
            <person name="Broders K.D."/>
        </authorList>
    </citation>
    <scope>NUCLEOTIDE SEQUENCE</scope>
    <source>
        <strain evidence="3">CCC 489</strain>
    </source>
</reference>
<feature type="region of interest" description="Disordered" evidence="1">
    <location>
        <begin position="780"/>
        <end position="856"/>
    </location>
</feature>
<dbReference type="SUPFAM" id="SSF50729">
    <property type="entry name" value="PH domain-like"/>
    <property type="match status" value="1"/>
</dbReference>
<feature type="domain" description="RanBD1" evidence="2">
    <location>
        <begin position="1095"/>
        <end position="1179"/>
    </location>
</feature>
<dbReference type="PANTHER" id="PTHR38697:SF1">
    <property type="entry name" value="NUCLEAR PORE COMPLEX PROTEIN SIMILAR TO S. CEREVISIAE NUP2 (EUROFUNG)"/>
    <property type="match status" value="1"/>
</dbReference>
<dbReference type="OrthoDB" id="10249382at2759"/>
<feature type="compositionally biased region" description="Low complexity" evidence="1">
    <location>
        <begin position="516"/>
        <end position="527"/>
    </location>
</feature>
<feature type="compositionally biased region" description="Polar residues" evidence="1">
    <location>
        <begin position="15"/>
        <end position="24"/>
    </location>
</feature>
<evidence type="ECO:0000313" key="3">
    <source>
        <dbReference type="EMBL" id="KAG5919204.1"/>
    </source>
</evidence>
<proteinExistence type="predicted"/>
<feature type="region of interest" description="Disordered" evidence="1">
    <location>
        <begin position="940"/>
        <end position="961"/>
    </location>
</feature>
<feature type="region of interest" description="Disordered" evidence="1">
    <location>
        <begin position="261"/>
        <end position="345"/>
    </location>
</feature>
<dbReference type="InterPro" id="IPR053074">
    <property type="entry name" value="NPC_Nucleoporin"/>
</dbReference>
<dbReference type="InterPro" id="IPR011993">
    <property type="entry name" value="PH-like_dom_sf"/>
</dbReference>
<sequence>MVTFSIPGDDIVETANGTPRSRSQLPFAKRASAAASPFGSSTRKIGTPYASSSRKLLATRDEVPSSSSNQTSVAMGRNIFRASAINNSPFPSTFSPSIPNSTMKKVFAPGATPEPSRVYRESIAQATPRGMAARTTTKELFTMRIASPPPELTGEFLTQKVPKEWNAKGSIYADQFLAHLCPPELDEEQRRQFFCILDLRRLKYAANEVFAGKDWKLNVINFAKEFEKSRSIILLRYGLYEFQNVKPSKDVLKRWRREHGLPEPEDDEADVSTPSRPSTSKKRKAADGGGMDPSYTPEKRRALDQTANRTEPADPISTPTGKNKRKASVSEEQPAKMQKSTPSSAKSLFEKIANKPAAVGSPAGTFASGAKPNLFNVNKPATSSNLARSVFTATGSPGRASTPPTSGLGGSNIFGYLSDASSAKNSGADADADADADAESQSDSEQDKGRSLFDRVTKDNDGQPVRVAEKDEKTEVQAEAEAEAEAGVDAEAAAEVETETVAESRIESPAVQEKPAAGAVAAASAAADQTWNPTTTPIKFAPSTSSFGSLGANSSSSLFATKTTAPSNLFGAAKQGSSSIRDGSTGAAVDQAEKDGNESDKENESQRTKKALFDSKTTTGQSPFGSSPFTAQSANSDPRKSFASFFGGSTTTSGGSNIDTKPSEASTAPSLLVQQPVKPSEAAAPSFLFGAKAADTNTTNALEAPSSAPTSIFGGRATSEAGIEANSAKSNNMFGATAASTAPSLFGSSAFPPARQPMFGATSSATTDSVAAKTDAPKLTFGFGKSSTTTTTPPDTSAKPLFGAPKSPPDSAATGASLAGNNLFGSPMKQDNPSPAKKISKTSGMNNNDGDAAPAFKFNGAGTTTSFFAPSTTPAQPASALSSKPTGGIGFGGATSLASTNAGSGSLSFNFNFGGASSTAAAATPATGFNNPFSVGKGGTDAATPSADASSAPAGSAAATAAPAPSSVGAFTFGAASSAPSGTSSPFQFGGGAPGSGGASLFNFTAGGAAPQGTGSGFGSNQGAPVFNLQPPAGGSTTTGTNSPQNLGGGSSLATTPAAGTPEPAGEADAAAKHGEANDEDGERHEQVNLADAVDDEEEVLHEVRAKVLKFVPASENSEGGGGGGGDKAKSKSPWSTQGVGQLRILKHKDTKLVRLLLRAEPRGHVALNRALLATMSYKADEKYVKLTTSNEKGNGLETWMIQVKTKELAKHLADAMEENKGSNKG</sequence>
<feature type="compositionally biased region" description="Basic and acidic residues" evidence="1">
    <location>
        <begin position="591"/>
        <end position="613"/>
    </location>
</feature>
<feature type="compositionally biased region" description="Polar residues" evidence="1">
    <location>
        <begin position="1035"/>
        <end position="1046"/>
    </location>
</feature>
<feature type="compositionally biased region" description="Low complexity" evidence="1">
    <location>
        <begin position="1054"/>
        <end position="1069"/>
    </location>
</feature>
<feature type="region of interest" description="Disordered" evidence="1">
    <location>
        <begin position="1013"/>
        <end position="1086"/>
    </location>
</feature>
<dbReference type="AlphaFoldDB" id="A0A8K0NEX3"/>
<feature type="region of interest" description="Disordered" evidence="1">
    <location>
        <begin position="392"/>
        <end position="556"/>
    </location>
</feature>
<dbReference type="SMART" id="SM00160">
    <property type="entry name" value="RanBD"/>
    <property type="match status" value="1"/>
</dbReference>
<evidence type="ECO:0000256" key="1">
    <source>
        <dbReference type="SAM" id="MobiDB-lite"/>
    </source>
</evidence>
<feature type="compositionally biased region" description="Polar residues" evidence="1">
    <location>
        <begin position="38"/>
        <end position="47"/>
    </location>
</feature>
<dbReference type="Pfam" id="PF00638">
    <property type="entry name" value="Ran_BP1"/>
    <property type="match status" value="1"/>
</dbReference>
<feature type="region of interest" description="Disordered" evidence="1">
    <location>
        <begin position="569"/>
        <end position="679"/>
    </location>
</feature>
<feature type="compositionally biased region" description="Basic and acidic residues" evidence="1">
    <location>
        <begin position="445"/>
        <end position="476"/>
    </location>
</feature>
<name>A0A8K0NEX3_9HYPO</name>